<dbReference type="InterPro" id="IPR036188">
    <property type="entry name" value="FAD/NAD-bd_sf"/>
</dbReference>
<dbReference type="SUPFAM" id="SSF51905">
    <property type="entry name" value="FAD/NAD(P)-binding domain"/>
    <property type="match status" value="1"/>
</dbReference>
<reference evidence="2 3" key="1">
    <citation type="submission" date="2019-11" db="EMBL/GenBank/DDBJ databases">
        <authorList>
            <person name="Cao P."/>
        </authorList>
    </citation>
    <scope>NUCLEOTIDE SEQUENCE [LARGE SCALE GENOMIC DNA]</scope>
    <source>
        <strain evidence="2 3">NEAU-AAG5</strain>
    </source>
</reference>
<dbReference type="GO" id="GO:0071949">
    <property type="term" value="F:FAD binding"/>
    <property type="evidence" value="ECO:0007669"/>
    <property type="project" value="InterPro"/>
</dbReference>
<evidence type="ECO:0000259" key="1">
    <source>
        <dbReference type="Pfam" id="PF01494"/>
    </source>
</evidence>
<dbReference type="PANTHER" id="PTHR43422">
    <property type="entry name" value="THIAMINE THIAZOLE SYNTHASE"/>
    <property type="match status" value="1"/>
</dbReference>
<dbReference type="Gene3D" id="3.50.50.60">
    <property type="entry name" value="FAD/NAD(P)-binding domain"/>
    <property type="match status" value="1"/>
</dbReference>
<dbReference type="AlphaFoldDB" id="A0A7K1KXI3"/>
<accession>A0A7K1KXI3</accession>
<sequence length="444" mass="47529">MVLGAGMAGLLAGRVLADEYAEVLVVDRDVLADSADPRRTVPQGRHVHGLLARGHEIIEGLFPGITAEMAADGVPVGDFGTSLTWYFDGRMMHRTPTGLTCVSASRPMLEQRVRRRVRALENVSFREETQVLGLLAADRHHVTGVRVRDAEGEREVSADLVVDAMGRASRLPAWLRSLGLPEPPEERVGIDLTYTTCDFLGPLDPDPIGDGVAEVCVATPASPRGGTLARLADRYSLSLYGLFGDRPPTDHEGFLRFAARLPVPTIHAAVRDAVPLDRPVSYRFPASVRRRYEKSAEPPRGLLAVGDAACSFNPVYAQGMTVAAIGAEVLAGHLRGGGTPDPRRFFRSLAAANDAPWALAAGGDLGFPQATGRRALGVRLANAYVPRLRAGAVHDPSLTEAFLRVAGLVAPPQSIMRPGVLRKVLFGGRGDEPDPRAPAKVRPS</sequence>
<dbReference type="PANTHER" id="PTHR43422:SF3">
    <property type="entry name" value="THIAMINE THIAZOLE SYNTHASE"/>
    <property type="match status" value="1"/>
</dbReference>
<evidence type="ECO:0000313" key="2">
    <source>
        <dbReference type="EMBL" id="MUN36904.1"/>
    </source>
</evidence>
<protein>
    <submittedName>
        <fullName evidence="2">FAD-binding protein</fullName>
    </submittedName>
</protein>
<dbReference type="Proteomes" id="UP000432015">
    <property type="component" value="Unassembled WGS sequence"/>
</dbReference>
<feature type="domain" description="FAD-binding" evidence="1">
    <location>
        <begin position="2"/>
        <end position="330"/>
    </location>
</feature>
<evidence type="ECO:0000313" key="3">
    <source>
        <dbReference type="Proteomes" id="UP000432015"/>
    </source>
</evidence>
<comment type="caution">
    <text evidence="2">The sequence shown here is derived from an EMBL/GenBank/DDBJ whole genome shotgun (WGS) entry which is preliminary data.</text>
</comment>
<proteinExistence type="predicted"/>
<dbReference type="InterPro" id="IPR002938">
    <property type="entry name" value="FAD-bd"/>
</dbReference>
<keyword evidence="3" id="KW-1185">Reference proteome</keyword>
<dbReference type="Pfam" id="PF01494">
    <property type="entry name" value="FAD_binding_3"/>
    <property type="match status" value="1"/>
</dbReference>
<dbReference type="EMBL" id="WOFH01000003">
    <property type="protein sequence ID" value="MUN36904.1"/>
    <property type="molecule type" value="Genomic_DNA"/>
</dbReference>
<gene>
    <name evidence="2" type="ORF">GNZ18_09880</name>
</gene>
<organism evidence="2 3">
    <name type="scientific">Actinomadura litoris</name>
    <dbReference type="NCBI Taxonomy" id="2678616"/>
    <lineage>
        <taxon>Bacteria</taxon>
        <taxon>Bacillati</taxon>
        <taxon>Actinomycetota</taxon>
        <taxon>Actinomycetes</taxon>
        <taxon>Streptosporangiales</taxon>
        <taxon>Thermomonosporaceae</taxon>
        <taxon>Actinomadura</taxon>
    </lineage>
</organism>
<name>A0A7K1KXI3_9ACTN</name>